<feature type="transmembrane region" description="Helical" evidence="2">
    <location>
        <begin position="84"/>
        <end position="105"/>
    </location>
</feature>
<feature type="transmembrane region" description="Helical" evidence="2">
    <location>
        <begin position="15"/>
        <end position="36"/>
    </location>
</feature>
<keyword evidence="2" id="KW-0812">Transmembrane</keyword>
<dbReference type="InterPro" id="IPR011746">
    <property type="entry name" value="Trp_synth-assoc_CHP"/>
</dbReference>
<dbReference type="RefSeq" id="WP_265381582.1">
    <property type="nucleotide sequence ID" value="NZ_CP110615.1"/>
</dbReference>
<sequence length="240" mass="24116">MGEGTGPRRAGTREVVVGLLVASALIWAGSRFTWVSATTVDDLRGTRTTGLKGSTWAAELVPLALVALAAVAAVLAVRGWVLRVVAALVVLVGVASVVPAVRLLAGSASPDRARALLDSASAQVSTSTSAPGALLVGLGGLLMVLSGGLLLRAPGRARGLSDRYQTPAVRRERASAVAEGGVDEGEADGELTERRIWDALDAGEDPTAGPGPGAGRDPHHSPSTLPGDPSTGGREGGGTQ</sequence>
<gene>
    <name evidence="3" type="ORF">RHODO2019_09535</name>
</gene>
<name>A0ABY6NVQ3_9NOCA</name>
<feature type="region of interest" description="Disordered" evidence="1">
    <location>
        <begin position="164"/>
        <end position="240"/>
    </location>
</feature>
<evidence type="ECO:0000313" key="4">
    <source>
        <dbReference type="Proteomes" id="UP001164965"/>
    </source>
</evidence>
<dbReference type="Pfam" id="PF09534">
    <property type="entry name" value="Trp_oprn_chp"/>
    <property type="match status" value="1"/>
</dbReference>
<feature type="compositionally biased region" description="Acidic residues" evidence="1">
    <location>
        <begin position="181"/>
        <end position="190"/>
    </location>
</feature>
<feature type="transmembrane region" description="Helical" evidence="2">
    <location>
        <begin position="56"/>
        <end position="77"/>
    </location>
</feature>
<evidence type="ECO:0000313" key="3">
    <source>
        <dbReference type="EMBL" id="UZJ23475.1"/>
    </source>
</evidence>
<keyword evidence="2" id="KW-1133">Transmembrane helix</keyword>
<proteinExistence type="predicted"/>
<dbReference type="InterPro" id="IPR019051">
    <property type="entry name" value="Trp_biosyn_TM_oprn/chp"/>
</dbReference>
<organism evidence="3 4">
    <name type="scientific">Rhodococcus antarcticus</name>
    <dbReference type="NCBI Taxonomy" id="2987751"/>
    <lineage>
        <taxon>Bacteria</taxon>
        <taxon>Bacillati</taxon>
        <taxon>Actinomycetota</taxon>
        <taxon>Actinomycetes</taxon>
        <taxon>Mycobacteriales</taxon>
        <taxon>Nocardiaceae</taxon>
        <taxon>Rhodococcus</taxon>
    </lineage>
</organism>
<protein>
    <submittedName>
        <fullName evidence="3">TIGR02234 family membrane protein</fullName>
    </submittedName>
</protein>
<dbReference type="Proteomes" id="UP001164965">
    <property type="component" value="Chromosome"/>
</dbReference>
<reference evidence="3" key="1">
    <citation type="submission" date="2022-10" db="EMBL/GenBank/DDBJ databases">
        <title>Rhodococcus sp.75.</title>
        <authorList>
            <person name="Sun M."/>
        </authorList>
    </citation>
    <scope>NUCLEOTIDE SEQUENCE</scope>
    <source>
        <strain evidence="3">75</strain>
    </source>
</reference>
<dbReference type="EMBL" id="CP110615">
    <property type="protein sequence ID" value="UZJ23475.1"/>
    <property type="molecule type" value="Genomic_DNA"/>
</dbReference>
<feature type="transmembrane region" description="Helical" evidence="2">
    <location>
        <begin position="132"/>
        <end position="151"/>
    </location>
</feature>
<keyword evidence="4" id="KW-1185">Reference proteome</keyword>
<evidence type="ECO:0000256" key="2">
    <source>
        <dbReference type="SAM" id="Phobius"/>
    </source>
</evidence>
<evidence type="ECO:0000256" key="1">
    <source>
        <dbReference type="SAM" id="MobiDB-lite"/>
    </source>
</evidence>
<accession>A0ABY6NVQ3</accession>
<dbReference type="NCBIfam" id="TIGR02234">
    <property type="entry name" value="trp_oprn_chp"/>
    <property type="match status" value="1"/>
</dbReference>
<keyword evidence="2" id="KW-0472">Membrane</keyword>